<evidence type="ECO:0000256" key="1">
    <source>
        <dbReference type="SAM" id="MobiDB-lite"/>
    </source>
</evidence>
<sequence length="189" mass="20436">MAQLERTLAALGGPAAAEQRASAGRLKAEPARPSATQRRSPLDESEDEGDTAAPLAALEEAAPNVGLGSSKLTTLDRALDATGPQREYTRRWVARPYLNAWLARAPKPGASFSHDGSPHVGYRWSASGRPVLHRPRELAFGSGAKSRVRWAELALSKLREEAEFTDRRQKLAQRTSGPSKDQSDPTAET</sequence>
<reference evidence="2" key="1">
    <citation type="submission" date="2021-02" db="EMBL/GenBank/DDBJ databases">
        <authorList>
            <person name="Dougan E. K."/>
            <person name="Rhodes N."/>
            <person name="Thang M."/>
            <person name="Chan C."/>
        </authorList>
    </citation>
    <scope>NUCLEOTIDE SEQUENCE</scope>
</reference>
<feature type="region of interest" description="Disordered" evidence="1">
    <location>
        <begin position="164"/>
        <end position="189"/>
    </location>
</feature>
<evidence type="ECO:0000313" key="2">
    <source>
        <dbReference type="EMBL" id="CAE7942385.1"/>
    </source>
</evidence>
<proteinExistence type="predicted"/>
<name>A0A813CBL9_9DINO</name>
<keyword evidence="3" id="KW-1185">Reference proteome</keyword>
<organism evidence="2 3">
    <name type="scientific">Symbiodinium necroappetens</name>
    <dbReference type="NCBI Taxonomy" id="1628268"/>
    <lineage>
        <taxon>Eukaryota</taxon>
        <taxon>Sar</taxon>
        <taxon>Alveolata</taxon>
        <taxon>Dinophyceae</taxon>
        <taxon>Suessiales</taxon>
        <taxon>Symbiodiniaceae</taxon>
        <taxon>Symbiodinium</taxon>
    </lineage>
</organism>
<feature type="region of interest" description="Disordered" evidence="1">
    <location>
        <begin position="1"/>
        <end position="55"/>
    </location>
</feature>
<accession>A0A813CBL9</accession>
<evidence type="ECO:0000313" key="3">
    <source>
        <dbReference type="Proteomes" id="UP000601435"/>
    </source>
</evidence>
<dbReference type="Proteomes" id="UP000601435">
    <property type="component" value="Unassembled WGS sequence"/>
</dbReference>
<feature type="compositionally biased region" description="Polar residues" evidence="1">
    <location>
        <begin position="172"/>
        <end position="189"/>
    </location>
</feature>
<feature type="non-terminal residue" evidence="2">
    <location>
        <position position="1"/>
    </location>
</feature>
<gene>
    <name evidence="2" type="ORF">SNEC2469_LOCUS34642</name>
</gene>
<dbReference type="AlphaFoldDB" id="A0A813CBL9"/>
<dbReference type="EMBL" id="CAJNJA010096481">
    <property type="protein sequence ID" value="CAE7942385.1"/>
    <property type="molecule type" value="Genomic_DNA"/>
</dbReference>
<comment type="caution">
    <text evidence="2">The sequence shown here is derived from an EMBL/GenBank/DDBJ whole genome shotgun (WGS) entry which is preliminary data.</text>
</comment>
<protein>
    <submittedName>
        <fullName evidence="2">Uncharacterized protein</fullName>
    </submittedName>
</protein>